<gene>
    <name evidence="1" type="ORF">GDO81_027494</name>
</gene>
<organism evidence="1 2">
    <name type="scientific">Engystomops pustulosus</name>
    <name type="common">Tungara frog</name>
    <name type="synonym">Physalaemus pustulosus</name>
    <dbReference type="NCBI Taxonomy" id="76066"/>
    <lineage>
        <taxon>Eukaryota</taxon>
        <taxon>Metazoa</taxon>
        <taxon>Chordata</taxon>
        <taxon>Craniata</taxon>
        <taxon>Vertebrata</taxon>
        <taxon>Euteleostomi</taxon>
        <taxon>Amphibia</taxon>
        <taxon>Batrachia</taxon>
        <taxon>Anura</taxon>
        <taxon>Neobatrachia</taxon>
        <taxon>Hyloidea</taxon>
        <taxon>Leptodactylidae</taxon>
        <taxon>Leiuperinae</taxon>
        <taxon>Engystomops</taxon>
    </lineage>
</organism>
<evidence type="ECO:0000313" key="1">
    <source>
        <dbReference type="EMBL" id="KAG8550222.1"/>
    </source>
</evidence>
<name>A0AAV6ZM16_ENGPU</name>
<comment type="caution">
    <text evidence="1">The sequence shown here is derived from an EMBL/GenBank/DDBJ whole genome shotgun (WGS) entry which is preliminary data.</text>
</comment>
<reference evidence="1" key="1">
    <citation type="thesis" date="2020" institute="ProQuest LLC" country="789 East Eisenhower Parkway, Ann Arbor, MI, USA">
        <title>Comparative Genomics and Chromosome Evolution.</title>
        <authorList>
            <person name="Mudd A.B."/>
        </authorList>
    </citation>
    <scope>NUCLEOTIDE SEQUENCE</scope>
    <source>
        <strain evidence="1">237g6f4</strain>
        <tissue evidence="1">Blood</tissue>
    </source>
</reference>
<keyword evidence="2" id="KW-1185">Reference proteome</keyword>
<proteinExistence type="predicted"/>
<dbReference type="EMBL" id="WNYA01000071">
    <property type="protein sequence ID" value="KAG8550222.1"/>
    <property type="molecule type" value="Genomic_DNA"/>
</dbReference>
<dbReference type="AlphaFoldDB" id="A0AAV6ZM16"/>
<accession>A0AAV6ZM16</accession>
<evidence type="ECO:0000313" key="2">
    <source>
        <dbReference type="Proteomes" id="UP000824782"/>
    </source>
</evidence>
<protein>
    <submittedName>
        <fullName evidence="1">Uncharacterized protein</fullName>
    </submittedName>
</protein>
<sequence length="78" mass="9032">MSQGCVWGRILPSPQYFGQHRNRAPCPWSHSSLSSPVLCLVIWFPLCTIHTQIHQAWRRCYIVTSHHFPPSLHPSRSL</sequence>
<dbReference type="Proteomes" id="UP000824782">
    <property type="component" value="Unassembled WGS sequence"/>
</dbReference>